<organism evidence="1 2">
    <name type="scientific">Candidatus Regiella insecticola 5.15</name>
    <dbReference type="NCBI Taxonomy" id="1005043"/>
    <lineage>
        <taxon>Bacteria</taxon>
        <taxon>Pseudomonadati</taxon>
        <taxon>Pseudomonadota</taxon>
        <taxon>Gammaproteobacteria</taxon>
        <taxon>Enterobacterales</taxon>
        <taxon>Enterobacteriaceae</taxon>
        <taxon>aphid secondary symbionts</taxon>
        <taxon>Candidatus Regiella</taxon>
    </lineage>
</organism>
<protein>
    <submittedName>
        <fullName evidence="1">Uncharacterized protein</fullName>
    </submittedName>
</protein>
<gene>
    <name evidence="1" type="ORF">Rin_00010810</name>
</gene>
<keyword evidence="2" id="KW-1185">Reference proteome</keyword>
<dbReference type="Proteomes" id="UP000004116">
    <property type="component" value="Unassembled WGS sequence"/>
</dbReference>
<sequence>MKTSLFFGFIRQINSVMPVQDGKHPFSTLLERVSNLFGLSFSFMHTTARTTASPRQ</sequence>
<dbReference type="EMBL" id="AGCA01000273">
    <property type="protein sequence ID" value="EGY28957.1"/>
    <property type="molecule type" value="Genomic_DNA"/>
</dbReference>
<accession>G2GZ66</accession>
<evidence type="ECO:0000313" key="1">
    <source>
        <dbReference type="EMBL" id="EGY28957.1"/>
    </source>
</evidence>
<evidence type="ECO:0000313" key="2">
    <source>
        <dbReference type="Proteomes" id="UP000004116"/>
    </source>
</evidence>
<name>G2GZ66_9ENTR</name>
<reference evidence="1 2" key="1">
    <citation type="journal article" date="2012" name="Genome Res.">
        <title>Genomic basis of endosymbiont-conferred protection against an insect parasitoid.</title>
        <authorList>
            <person name="Hansen A.K."/>
            <person name="Vorburger C."/>
            <person name="Moran N.A."/>
        </authorList>
    </citation>
    <scope>NUCLEOTIDE SEQUENCE [LARGE SCALE GENOMIC DNA]</scope>
    <source>
        <strain evidence="2">R5.15</strain>
    </source>
</reference>
<comment type="caution">
    <text evidence="1">The sequence shown here is derived from an EMBL/GenBank/DDBJ whole genome shotgun (WGS) entry which is preliminary data.</text>
</comment>
<dbReference type="AlphaFoldDB" id="G2GZ66"/>
<proteinExistence type="predicted"/>